<accession>A0A9W7BWD7</accession>
<dbReference type="Proteomes" id="UP001165085">
    <property type="component" value="Unassembled WGS sequence"/>
</dbReference>
<protein>
    <submittedName>
        <fullName evidence="2">Uncharacterized protein</fullName>
    </submittedName>
</protein>
<feature type="transmembrane region" description="Helical" evidence="1">
    <location>
        <begin position="12"/>
        <end position="32"/>
    </location>
</feature>
<keyword evidence="3" id="KW-1185">Reference proteome</keyword>
<reference evidence="3" key="1">
    <citation type="journal article" date="2023" name="Commun. Biol.">
        <title>Genome analysis of Parmales, the sister group of diatoms, reveals the evolutionary specialization of diatoms from phago-mixotrophs to photoautotrophs.</title>
        <authorList>
            <person name="Ban H."/>
            <person name="Sato S."/>
            <person name="Yoshikawa S."/>
            <person name="Yamada K."/>
            <person name="Nakamura Y."/>
            <person name="Ichinomiya M."/>
            <person name="Sato N."/>
            <person name="Blanc-Mathieu R."/>
            <person name="Endo H."/>
            <person name="Kuwata A."/>
            <person name="Ogata H."/>
        </authorList>
    </citation>
    <scope>NUCLEOTIDE SEQUENCE [LARGE SCALE GENOMIC DNA]</scope>
    <source>
        <strain evidence="3">NIES 3701</strain>
    </source>
</reference>
<evidence type="ECO:0000256" key="1">
    <source>
        <dbReference type="SAM" id="Phobius"/>
    </source>
</evidence>
<name>A0A9W7BWD7_9STRA</name>
<keyword evidence="1" id="KW-0472">Membrane</keyword>
<evidence type="ECO:0000313" key="2">
    <source>
        <dbReference type="EMBL" id="GMH94869.1"/>
    </source>
</evidence>
<organism evidence="2 3">
    <name type="scientific">Triparma strigata</name>
    <dbReference type="NCBI Taxonomy" id="1606541"/>
    <lineage>
        <taxon>Eukaryota</taxon>
        <taxon>Sar</taxon>
        <taxon>Stramenopiles</taxon>
        <taxon>Ochrophyta</taxon>
        <taxon>Bolidophyceae</taxon>
        <taxon>Parmales</taxon>
        <taxon>Triparmaceae</taxon>
        <taxon>Triparma</taxon>
    </lineage>
</organism>
<gene>
    <name evidence="2" type="ORF">TrST_g7751</name>
</gene>
<keyword evidence="1" id="KW-1133">Transmembrane helix</keyword>
<evidence type="ECO:0000313" key="3">
    <source>
        <dbReference type="Proteomes" id="UP001165085"/>
    </source>
</evidence>
<proteinExistence type="predicted"/>
<comment type="caution">
    <text evidence="2">The sequence shown here is derived from an EMBL/GenBank/DDBJ whole genome shotgun (WGS) entry which is preliminary data.</text>
</comment>
<sequence>MAIVNGDYFSFAILSSVSSILTAAFISASITIEKDIDEVSRFHTPEFYGLVNLKSVPKKKFKSASEDHIKMQFSFNMHQSTFAPIKEEVKEWINERLPVWLAEKPEWFDDSFKAMILDEYVEDKAILKKIRTKDVMAIRSARRRSSLGALQIS</sequence>
<keyword evidence="1" id="KW-0812">Transmembrane</keyword>
<dbReference type="OrthoDB" id="10570444at2759"/>
<dbReference type="EMBL" id="BRXY01000436">
    <property type="protein sequence ID" value="GMH94869.1"/>
    <property type="molecule type" value="Genomic_DNA"/>
</dbReference>
<dbReference type="AlphaFoldDB" id="A0A9W7BWD7"/>